<reference evidence="1 2" key="1">
    <citation type="submission" date="2018-11" db="EMBL/GenBank/DDBJ databases">
        <authorList>
            <consortium name="Pathogen Informatics"/>
        </authorList>
    </citation>
    <scope>NUCLEOTIDE SEQUENCE [LARGE SCALE GENOMIC DNA]</scope>
    <source>
        <strain>Denwood</strain>
        <strain evidence="2">Zambia</strain>
    </source>
</reference>
<name>A0A3P8I8T7_9TREM</name>
<keyword evidence="2" id="KW-1185">Reference proteome</keyword>
<evidence type="ECO:0000313" key="2">
    <source>
        <dbReference type="Proteomes" id="UP000269396"/>
    </source>
</evidence>
<proteinExistence type="predicted"/>
<gene>
    <name evidence="1" type="ORF">SMTD_LOCUS21768</name>
</gene>
<protein>
    <submittedName>
        <fullName evidence="1">Uncharacterized protein</fullName>
    </submittedName>
</protein>
<sequence>MSAASKHFSLRKFIRAHIIEVIAVIKPMNCIIPRKMKAGR</sequence>
<dbReference type="EMBL" id="UZAL01048467">
    <property type="protein sequence ID" value="VDP85625.1"/>
    <property type="molecule type" value="Genomic_DNA"/>
</dbReference>
<evidence type="ECO:0000313" key="1">
    <source>
        <dbReference type="EMBL" id="VDP85625.1"/>
    </source>
</evidence>
<organism evidence="1 2">
    <name type="scientific">Schistosoma mattheei</name>
    <dbReference type="NCBI Taxonomy" id="31246"/>
    <lineage>
        <taxon>Eukaryota</taxon>
        <taxon>Metazoa</taxon>
        <taxon>Spiralia</taxon>
        <taxon>Lophotrochozoa</taxon>
        <taxon>Platyhelminthes</taxon>
        <taxon>Trematoda</taxon>
        <taxon>Digenea</taxon>
        <taxon>Strigeidida</taxon>
        <taxon>Schistosomatoidea</taxon>
        <taxon>Schistosomatidae</taxon>
        <taxon>Schistosoma</taxon>
    </lineage>
</organism>
<dbReference type="Proteomes" id="UP000269396">
    <property type="component" value="Unassembled WGS sequence"/>
</dbReference>
<dbReference type="AlphaFoldDB" id="A0A3P8I8T7"/>
<accession>A0A3P8I8T7</accession>